<evidence type="ECO:0008006" key="9">
    <source>
        <dbReference type="Google" id="ProtNLM"/>
    </source>
</evidence>
<evidence type="ECO:0000313" key="8">
    <source>
        <dbReference type="Proteomes" id="UP000189777"/>
    </source>
</evidence>
<accession>A0A1T5KY07</accession>
<feature type="transmembrane region" description="Helical" evidence="6">
    <location>
        <begin position="128"/>
        <end position="149"/>
    </location>
</feature>
<keyword evidence="2 6" id="KW-0812">Transmembrane</keyword>
<dbReference type="AlphaFoldDB" id="A0A1T5KY07"/>
<evidence type="ECO:0000256" key="2">
    <source>
        <dbReference type="ARBA" id="ARBA00022692"/>
    </source>
</evidence>
<feature type="transmembrane region" description="Helical" evidence="6">
    <location>
        <begin position="69"/>
        <end position="90"/>
    </location>
</feature>
<dbReference type="STRING" id="526729.SAMN04324258_2541"/>
<dbReference type="Proteomes" id="UP000189777">
    <property type="component" value="Unassembled WGS sequence"/>
</dbReference>
<keyword evidence="4 6" id="KW-0472">Membrane</keyword>
<organism evidence="7 8">
    <name type="scientific">Krasilnikoviella flava</name>
    <dbReference type="NCBI Taxonomy" id="526729"/>
    <lineage>
        <taxon>Bacteria</taxon>
        <taxon>Bacillati</taxon>
        <taxon>Actinomycetota</taxon>
        <taxon>Actinomycetes</taxon>
        <taxon>Micrococcales</taxon>
        <taxon>Promicromonosporaceae</taxon>
        <taxon>Krasilnikoviella</taxon>
    </lineage>
</organism>
<feature type="compositionally biased region" description="Pro residues" evidence="5">
    <location>
        <begin position="1"/>
        <end position="42"/>
    </location>
</feature>
<feature type="region of interest" description="Disordered" evidence="5">
    <location>
        <begin position="1"/>
        <end position="51"/>
    </location>
</feature>
<dbReference type="Pfam" id="PF09685">
    <property type="entry name" value="MamF_MmsF"/>
    <property type="match status" value="1"/>
</dbReference>
<evidence type="ECO:0000313" key="7">
    <source>
        <dbReference type="EMBL" id="SKC68279.1"/>
    </source>
</evidence>
<comment type="subcellular location">
    <subcellularLocation>
        <location evidence="1">Membrane</location>
        <topology evidence="1">Multi-pass membrane protein</topology>
    </subcellularLocation>
</comment>
<evidence type="ECO:0000256" key="3">
    <source>
        <dbReference type="ARBA" id="ARBA00022989"/>
    </source>
</evidence>
<dbReference type="InterPro" id="IPR019109">
    <property type="entry name" value="MamF_MmsF"/>
</dbReference>
<reference evidence="7 8" key="1">
    <citation type="submission" date="2017-02" db="EMBL/GenBank/DDBJ databases">
        <authorList>
            <person name="Peterson S.W."/>
        </authorList>
    </citation>
    <scope>NUCLEOTIDE SEQUENCE [LARGE SCALE GENOMIC DNA]</scope>
    <source>
        <strain evidence="7 8">DSM 21481</strain>
    </source>
</reference>
<evidence type="ECO:0000256" key="5">
    <source>
        <dbReference type="SAM" id="MobiDB-lite"/>
    </source>
</evidence>
<gene>
    <name evidence="7" type="ORF">SAMN04324258_2541</name>
</gene>
<sequence length="165" mass="17746">MSTPPYGPPPQQPPAGPPPGQPPHGGPPPGQPPYGAPPPGQPPYGYGPQPLSSADERTWALVAHLGPPVLALLTLGLLGFLTPLLIWLFLRDRSAYVGDQAKESLNFQITLLIGYVIGWITVLMLVGFVILFAVWVASIVFAILAAVAVNRHEPYRYPINIRFLS</sequence>
<evidence type="ECO:0000256" key="4">
    <source>
        <dbReference type="ARBA" id="ARBA00023136"/>
    </source>
</evidence>
<dbReference type="RefSeq" id="WP_079574829.1">
    <property type="nucleotide sequence ID" value="NZ_FUZQ01000004.1"/>
</dbReference>
<evidence type="ECO:0000256" key="1">
    <source>
        <dbReference type="ARBA" id="ARBA00004141"/>
    </source>
</evidence>
<proteinExistence type="predicted"/>
<protein>
    <recommendedName>
        <fullName evidence="9">DUF4870 domain-containing protein</fullName>
    </recommendedName>
</protein>
<dbReference type="OrthoDB" id="9808930at2"/>
<evidence type="ECO:0000256" key="6">
    <source>
        <dbReference type="SAM" id="Phobius"/>
    </source>
</evidence>
<dbReference type="EMBL" id="FUZQ01000004">
    <property type="protein sequence ID" value="SKC68279.1"/>
    <property type="molecule type" value="Genomic_DNA"/>
</dbReference>
<name>A0A1T5KY07_9MICO</name>
<feature type="transmembrane region" description="Helical" evidence="6">
    <location>
        <begin position="105"/>
        <end position="122"/>
    </location>
</feature>
<keyword evidence="3 6" id="KW-1133">Transmembrane helix</keyword>
<keyword evidence="8" id="KW-1185">Reference proteome</keyword>